<dbReference type="AlphaFoldDB" id="A0A1J5RZ64"/>
<gene>
    <name evidence="1" type="ORF">GALL_207690</name>
</gene>
<dbReference type="EMBL" id="MLJW01000136">
    <property type="protein sequence ID" value="OIQ97215.1"/>
    <property type="molecule type" value="Genomic_DNA"/>
</dbReference>
<sequence length="498" mass="50035">MSIPASAIVSVVPNVLSAGGSALDLSGLILSENARVPIGAVLSFAAAADVSAYFGPSSAEYAAAAIYFAGFEGATARPAALLFSQYNAAAVAAWLRGGALSALTLAELQALSGTLDVTVNGTASASAAITLASATSFSAAAALIEAAFTSPPFTVAYDSVAQAFVFTSSTSGAASSMSFATGTLAASLALTSATGAVLSQGAAAATPASALTAVVAQTTNWASFMTLFDPDGGNGNSVKQAFAAWTGQQNNRYLYAAWDSDITPTESATASASLGALLKANATSGTACIHGPDYTLAAFLCGAVASLDFAATNGRATLAFKSQSGLAASVSDQTAAANLMANGYNFYGAYATANQGFTFFHPGAVSGDYLWIDAYVDQIWLNNQLQLALMTLLTSVKSVPYTAAGYALIHAACMDPINAALNFGAIRPGVPLSALQAAEVNAAAGTAIDGVLSSRGWYLQITDAAASVRAARGTPPISFWYMDGGSVQSITVPAVEVQ</sequence>
<protein>
    <submittedName>
        <fullName evidence="1">Uncharacterized protein</fullName>
    </submittedName>
</protein>
<comment type="caution">
    <text evidence="1">The sequence shown here is derived from an EMBL/GenBank/DDBJ whole genome shotgun (WGS) entry which is preliminary data.</text>
</comment>
<proteinExistence type="predicted"/>
<reference evidence="1" key="1">
    <citation type="submission" date="2016-10" db="EMBL/GenBank/DDBJ databases">
        <title>Sequence of Gallionella enrichment culture.</title>
        <authorList>
            <person name="Poehlein A."/>
            <person name="Muehling M."/>
            <person name="Daniel R."/>
        </authorList>
    </citation>
    <scope>NUCLEOTIDE SEQUENCE</scope>
</reference>
<organism evidence="1">
    <name type="scientific">mine drainage metagenome</name>
    <dbReference type="NCBI Taxonomy" id="410659"/>
    <lineage>
        <taxon>unclassified sequences</taxon>
        <taxon>metagenomes</taxon>
        <taxon>ecological metagenomes</taxon>
    </lineage>
</organism>
<dbReference type="Pfam" id="PF11863">
    <property type="entry name" value="DUF3383"/>
    <property type="match status" value="1"/>
</dbReference>
<evidence type="ECO:0000313" key="1">
    <source>
        <dbReference type="EMBL" id="OIQ97215.1"/>
    </source>
</evidence>
<accession>A0A1J5RZ64</accession>
<name>A0A1J5RZ64_9ZZZZ</name>
<dbReference type="InterPro" id="IPR021808">
    <property type="entry name" value="DUF3383"/>
</dbReference>